<dbReference type="OrthoDB" id="4169718at2"/>
<evidence type="ECO:0000259" key="3">
    <source>
        <dbReference type="SMART" id="SM00824"/>
    </source>
</evidence>
<gene>
    <name evidence="4" type="primary">lgrE2</name>
    <name evidence="4" type="ORF">AHOG_15165</name>
</gene>
<dbReference type="AlphaFoldDB" id="A0A221W4Y7"/>
<dbReference type="InterPro" id="IPR001031">
    <property type="entry name" value="Thioesterase"/>
</dbReference>
<accession>A0A221W4Y7</accession>
<dbReference type="GO" id="GO:0016491">
    <property type="term" value="F:oxidoreductase activity"/>
    <property type="evidence" value="ECO:0007669"/>
    <property type="project" value="UniProtKB-KW"/>
</dbReference>
<dbReference type="KEGG" id="ahg:AHOG_15165"/>
<dbReference type="SUPFAM" id="SSF53474">
    <property type="entry name" value="alpha/beta-Hydrolases"/>
    <property type="match status" value="1"/>
</dbReference>
<name>A0A221W4Y7_9PSEU</name>
<dbReference type="GO" id="GO:0016787">
    <property type="term" value="F:hydrolase activity"/>
    <property type="evidence" value="ECO:0007669"/>
    <property type="project" value="UniProtKB-KW"/>
</dbReference>
<dbReference type="GO" id="GO:0008610">
    <property type="term" value="P:lipid biosynthetic process"/>
    <property type="evidence" value="ECO:0007669"/>
    <property type="project" value="TreeGrafter"/>
</dbReference>
<dbReference type="InterPro" id="IPR012223">
    <property type="entry name" value="TEII"/>
</dbReference>
<reference evidence="4 5" key="1">
    <citation type="submission" date="2017-07" db="EMBL/GenBank/DDBJ databases">
        <title>Complete genome sequence of Actinoalloteichus hoggarensis DSM 45943, type strain of Actinoalloteichus hoggarensis.</title>
        <authorList>
            <person name="Ruckert C."/>
            <person name="Nouioui I."/>
            <person name="Willmese J."/>
            <person name="van Wezel G."/>
            <person name="Klenk H.-P."/>
            <person name="Kalinowski J."/>
            <person name="Zotchev S.B."/>
        </authorList>
    </citation>
    <scope>NUCLEOTIDE SEQUENCE [LARGE SCALE GENOMIC DNA]</scope>
    <source>
        <strain evidence="4 5">DSM 45943</strain>
    </source>
</reference>
<proteinExistence type="inferred from homology"/>
<dbReference type="PANTHER" id="PTHR11487:SF0">
    <property type="entry name" value="S-ACYL FATTY ACID SYNTHASE THIOESTERASE, MEDIUM CHAIN"/>
    <property type="match status" value="1"/>
</dbReference>
<dbReference type="RefSeq" id="WP_093941953.1">
    <property type="nucleotide sequence ID" value="NZ_CP022521.1"/>
</dbReference>
<organism evidence="4 5">
    <name type="scientific">Actinoalloteichus hoggarensis</name>
    <dbReference type="NCBI Taxonomy" id="1470176"/>
    <lineage>
        <taxon>Bacteria</taxon>
        <taxon>Bacillati</taxon>
        <taxon>Actinomycetota</taxon>
        <taxon>Actinomycetes</taxon>
        <taxon>Pseudonocardiales</taxon>
        <taxon>Pseudonocardiaceae</taxon>
        <taxon>Actinoalloteichus</taxon>
    </lineage>
</organism>
<feature type="domain" description="Thioesterase TesA-like" evidence="3">
    <location>
        <begin position="38"/>
        <end position="256"/>
    </location>
</feature>
<keyword evidence="2" id="KW-0378">Hydrolase</keyword>
<dbReference type="SMART" id="SM00824">
    <property type="entry name" value="PKS_TE"/>
    <property type="match status" value="1"/>
</dbReference>
<dbReference type="InterPro" id="IPR020802">
    <property type="entry name" value="TesA-like"/>
</dbReference>
<evidence type="ECO:0000313" key="5">
    <source>
        <dbReference type="Proteomes" id="UP000204221"/>
    </source>
</evidence>
<protein>
    <submittedName>
        <fullName evidence="4">Linear gramicidin dehydrogenase LgrE</fullName>
        <ecNumber evidence="4">1.1.-.-</ecNumber>
    </submittedName>
</protein>
<evidence type="ECO:0000313" key="4">
    <source>
        <dbReference type="EMBL" id="ASO20659.1"/>
    </source>
</evidence>
<evidence type="ECO:0000256" key="1">
    <source>
        <dbReference type="ARBA" id="ARBA00007169"/>
    </source>
</evidence>
<evidence type="ECO:0000256" key="2">
    <source>
        <dbReference type="ARBA" id="ARBA00022801"/>
    </source>
</evidence>
<dbReference type="EC" id="1.1.-.-" evidence="4"/>
<sequence length="266" mass="29402">MAHRVAAGRGESRHTPPEDGSLWVRRFAAASPATPRLICLPHAGGSASFYLPMARSLAPVADVVTVQYPGRQDRRHEPLIEDLDELAEQTFRALRPELIGPVVLFGHSMGATLAFEIARRIEAEGGDPPSRLFVSGRRAPSAPRDERMHLRGDDELIEELRSLSGTDGQALGDEEIMRMAMPSIRGDYKAAETYRYRPGPPLHSPITVLIGDDDPKSTVEEARRWREHTEAECTVRVFGGGHFYLLQHTAEVLDVIRAELQAAARS</sequence>
<dbReference type="Proteomes" id="UP000204221">
    <property type="component" value="Chromosome"/>
</dbReference>
<keyword evidence="4" id="KW-0560">Oxidoreductase</keyword>
<comment type="similarity">
    <text evidence="1">Belongs to the thioesterase family.</text>
</comment>
<dbReference type="PANTHER" id="PTHR11487">
    <property type="entry name" value="THIOESTERASE"/>
    <property type="match status" value="1"/>
</dbReference>
<keyword evidence="5" id="KW-1185">Reference proteome</keyword>
<dbReference type="EMBL" id="CP022521">
    <property type="protein sequence ID" value="ASO20659.1"/>
    <property type="molecule type" value="Genomic_DNA"/>
</dbReference>
<dbReference type="Pfam" id="PF00975">
    <property type="entry name" value="Thioesterase"/>
    <property type="match status" value="1"/>
</dbReference>
<dbReference type="Gene3D" id="3.40.50.1820">
    <property type="entry name" value="alpha/beta hydrolase"/>
    <property type="match status" value="1"/>
</dbReference>
<dbReference type="InterPro" id="IPR029058">
    <property type="entry name" value="AB_hydrolase_fold"/>
</dbReference>